<protein>
    <submittedName>
        <fullName evidence="5">Hydrolase</fullName>
    </submittedName>
</protein>
<dbReference type="Pfam" id="PF00702">
    <property type="entry name" value="Hydrolase"/>
    <property type="match status" value="1"/>
</dbReference>
<comment type="similarity">
    <text evidence="2">Belongs to the HAD-like hydrolase superfamily. CbbY/CbbZ/Gph/YieH family.</text>
</comment>
<evidence type="ECO:0000313" key="6">
    <source>
        <dbReference type="Proteomes" id="UP000619355"/>
    </source>
</evidence>
<keyword evidence="4" id="KW-0460">Magnesium</keyword>
<proteinExistence type="inferred from homology"/>
<evidence type="ECO:0000313" key="5">
    <source>
        <dbReference type="EMBL" id="GHG40693.1"/>
    </source>
</evidence>
<dbReference type="Gene3D" id="3.40.50.1000">
    <property type="entry name" value="HAD superfamily/HAD-like"/>
    <property type="match status" value="1"/>
</dbReference>
<gene>
    <name evidence="5" type="ORF">GCM10018980_15180</name>
</gene>
<dbReference type="SFLD" id="SFLDS00003">
    <property type="entry name" value="Haloacid_Dehalogenase"/>
    <property type="match status" value="1"/>
</dbReference>
<dbReference type="Proteomes" id="UP000619355">
    <property type="component" value="Unassembled WGS sequence"/>
</dbReference>
<comment type="cofactor">
    <cofactor evidence="1">
        <name>Mg(2+)</name>
        <dbReference type="ChEBI" id="CHEBI:18420"/>
    </cofactor>
</comment>
<dbReference type="RefSeq" id="WP_229899246.1">
    <property type="nucleotide sequence ID" value="NZ_BNBF01000003.1"/>
</dbReference>
<keyword evidence="5" id="KW-0378">Hydrolase</keyword>
<dbReference type="InterPro" id="IPR036412">
    <property type="entry name" value="HAD-like_sf"/>
</dbReference>
<organism evidence="5 6">
    <name type="scientific">Streptomyces capoamus</name>
    <dbReference type="NCBI Taxonomy" id="68183"/>
    <lineage>
        <taxon>Bacteria</taxon>
        <taxon>Bacillati</taxon>
        <taxon>Actinomycetota</taxon>
        <taxon>Actinomycetes</taxon>
        <taxon>Kitasatosporales</taxon>
        <taxon>Streptomycetaceae</taxon>
        <taxon>Streptomyces</taxon>
    </lineage>
</organism>
<dbReference type="SFLD" id="SFLDG01129">
    <property type="entry name" value="C1.5:_HAD__Beta-PGM__Phosphata"/>
    <property type="match status" value="1"/>
</dbReference>
<dbReference type="GO" id="GO:0046872">
    <property type="term" value="F:metal ion binding"/>
    <property type="evidence" value="ECO:0007669"/>
    <property type="project" value="UniProtKB-KW"/>
</dbReference>
<dbReference type="PANTHER" id="PTHR46193:SF10">
    <property type="entry name" value="6-PHOSPHOGLUCONATE PHOSPHATASE"/>
    <property type="match status" value="1"/>
</dbReference>
<dbReference type="NCBIfam" id="TIGR01509">
    <property type="entry name" value="HAD-SF-IA-v3"/>
    <property type="match status" value="1"/>
</dbReference>
<dbReference type="Gene3D" id="1.10.150.240">
    <property type="entry name" value="Putative phosphatase, domain 2"/>
    <property type="match status" value="1"/>
</dbReference>
<dbReference type="InterPro" id="IPR006439">
    <property type="entry name" value="HAD-SF_hydro_IA"/>
</dbReference>
<name>A0A919EVP9_9ACTN</name>
<evidence type="ECO:0000256" key="3">
    <source>
        <dbReference type="ARBA" id="ARBA00022723"/>
    </source>
</evidence>
<dbReference type="AlphaFoldDB" id="A0A919EVP9"/>
<dbReference type="CDD" id="cd07526">
    <property type="entry name" value="HAD_BPGM_like"/>
    <property type="match status" value="1"/>
</dbReference>
<evidence type="ECO:0000256" key="2">
    <source>
        <dbReference type="ARBA" id="ARBA00006171"/>
    </source>
</evidence>
<dbReference type="EMBL" id="BNBF01000003">
    <property type="protein sequence ID" value="GHG40693.1"/>
    <property type="molecule type" value="Genomic_DNA"/>
</dbReference>
<sequence length="239" mass="25587">MTGGAISAEPIRLVVFDCDGVLVDSEPIAVRTHVALGAELGWALSESDVMNRFVGRSTTSIGEQIAERLGQETARVWDERFREMHARAVDEGLTPVDGITEALDGLEAAGLGAQHWCIASSGSHEKMRHTLGRVGLYERFEGRIFSAHEVERGKPAPDLFLHAARRMGVDPSHCAVVEDSRFGVQAAGAAGMRSFGYAGGLTPADWLTGPTTVVFTDMRRLPALVTAHGHQQVAGAAED</sequence>
<dbReference type="SFLD" id="SFLDG01135">
    <property type="entry name" value="C1.5.6:_HAD__Beta-PGM__Phospha"/>
    <property type="match status" value="1"/>
</dbReference>
<dbReference type="GO" id="GO:0016787">
    <property type="term" value="F:hydrolase activity"/>
    <property type="evidence" value="ECO:0007669"/>
    <property type="project" value="UniProtKB-KW"/>
</dbReference>
<keyword evidence="6" id="KW-1185">Reference proteome</keyword>
<dbReference type="InterPro" id="IPR023214">
    <property type="entry name" value="HAD_sf"/>
</dbReference>
<dbReference type="InterPro" id="IPR023198">
    <property type="entry name" value="PGP-like_dom2"/>
</dbReference>
<comment type="caution">
    <text evidence="5">The sequence shown here is derived from an EMBL/GenBank/DDBJ whole genome shotgun (WGS) entry which is preliminary data.</text>
</comment>
<evidence type="ECO:0000256" key="4">
    <source>
        <dbReference type="ARBA" id="ARBA00022842"/>
    </source>
</evidence>
<dbReference type="PANTHER" id="PTHR46193">
    <property type="entry name" value="6-PHOSPHOGLUCONATE PHOSPHATASE"/>
    <property type="match status" value="1"/>
</dbReference>
<dbReference type="SUPFAM" id="SSF56784">
    <property type="entry name" value="HAD-like"/>
    <property type="match status" value="1"/>
</dbReference>
<keyword evidence="3" id="KW-0479">Metal-binding</keyword>
<dbReference type="InterPro" id="IPR051600">
    <property type="entry name" value="Beta-PGM-like"/>
</dbReference>
<accession>A0A919EVP9</accession>
<evidence type="ECO:0000256" key="1">
    <source>
        <dbReference type="ARBA" id="ARBA00001946"/>
    </source>
</evidence>
<reference evidence="6" key="1">
    <citation type="journal article" date="2019" name="Int. J. Syst. Evol. Microbiol.">
        <title>The Global Catalogue of Microorganisms (GCM) 10K type strain sequencing project: providing services to taxonomists for standard genome sequencing and annotation.</title>
        <authorList>
            <consortium name="The Broad Institute Genomics Platform"/>
            <consortium name="The Broad Institute Genome Sequencing Center for Infectious Disease"/>
            <person name="Wu L."/>
            <person name="Ma J."/>
        </authorList>
    </citation>
    <scope>NUCLEOTIDE SEQUENCE [LARGE SCALE GENOMIC DNA]</scope>
    <source>
        <strain evidence="6">JCM 4253</strain>
    </source>
</reference>